<organism evidence="3 4">
    <name type="scientific">Ruminococcus bromii</name>
    <dbReference type="NCBI Taxonomy" id="40518"/>
    <lineage>
        <taxon>Bacteria</taxon>
        <taxon>Bacillati</taxon>
        <taxon>Bacillota</taxon>
        <taxon>Clostridia</taxon>
        <taxon>Eubacteriales</taxon>
        <taxon>Oscillospiraceae</taxon>
        <taxon>Ruminococcus</taxon>
    </lineage>
</organism>
<sequence length="243" mass="26671">MSDYYNRNRKKKRSRREKIGFYTACSICLIAVCMAVYSTYNTLSVPNTKTTTVTQSNEVKVNENVTGVTQTLPEVKLDVEVPTIVATEEPATNPTESSKNALETMLSTDLSLNYPLNSNNIVREYSEKSVYFKTLNVWKPHTGVDFGGNLGDDVEAMTGGVVTNVCDDKMLGKIVEISTENVVCRYCGLGSVNVNKGDSVDVGYKVGTIGAVPFEAGDENHIHIEVKIDGKYADPLSFINNNE</sequence>
<feature type="domain" description="M23ase beta-sheet core" evidence="2">
    <location>
        <begin position="140"/>
        <end position="235"/>
    </location>
</feature>
<dbReference type="Gene3D" id="2.70.70.10">
    <property type="entry name" value="Glucose Permease (Domain IIA)"/>
    <property type="match status" value="1"/>
</dbReference>
<evidence type="ECO:0000313" key="3">
    <source>
        <dbReference type="EMBL" id="PKD32552.1"/>
    </source>
</evidence>
<dbReference type="PANTHER" id="PTHR21666:SF270">
    <property type="entry name" value="MUREIN HYDROLASE ACTIVATOR ENVC"/>
    <property type="match status" value="1"/>
</dbReference>
<dbReference type="SUPFAM" id="SSF51261">
    <property type="entry name" value="Duplicated hybrid motif"/>
    <property type="match status" value="1"/>
</dbReference>
<dbReference type="Pfam" id="PF01551">
    <property type="entry name" value="Peptidase_M23"/>
    <property type="match status" value="1"/>
</dbReference>
<protein>
    <submittedName>
        <fullName evidence="3">Stage II sporulation protein Q</fullName>
    </submittedName>
</protein>
<evidence type="ECO:0000256" key="1">
    <source>
        <dbReference type="SAM" id="Phobius"/>
    </source>
</evidence>
<dbReference type="RefSeq" id="WP_101028415.1">
    <property type="nucleotide sequence ID" value="NZ_CABMMZ010000025.1"/>
</dbReference>
<gene>
    <name evidence="3" type="primary">spoIIQ</name>
    <name evidence="3" type="ORF">RBATCC27255_00288</name>
</gene>
<keyword evidence="4" id="KW-1185">Reference proteome</keyword>
<name>A0A2N0UZY7_9FIRM</name>
<dbReference type="InterPro" id="IPR016047">
    <property type="entry name" value="M23ase_b-sheet_dom"/>
</dbReference>
<dbReference type="PANTHER" id="PTHR21666">
    <property type="entry name" value="PEPTIDASE-RELATED"/>
    <property type="match status" value="1"/>
</dbReference>
<reference evidence="3" key="1">
    <citation type="journal article" date="2018" name="Environ. Microbiol.">
        <title>Sporulation capability and amylosome conservation among diverse human colonic and rumen isolates of the keystone starch-degrader Ruminococcus bromii.</title>
        <authorList>
            <person name="Mukhopadhya I."/>
            <person name="Morais S."/>
            <person name="Laverde-Gomez J."/>
            <person name="Sheridan P.O."/>
            <person name="Walker A.W."/>
            <person name="Kelly W."/>
            <person name="Klieve A.V."/>
            <person name="Ouwerkerk D."/>
            <person name="Duncan S.H."/>
            <person name="Louis P."/>
            <person name="Koropatkin N."/>
            <person name="Cockburn D."/>
            <person name="Kibler R."/>
            <person name="Cooper P.J."/>
            <person name="Sandoval C."/>
            <person name="Crost E."/>
            <person name="Juge N."/>
            <person name="Bayer E.A."/>
            <person name="Flint H.J."/>
        </authorList>
    </citation>
    <scope>NUCLEOTIDE SEQUENCE [LARGE SCALE GENOMIC DNA]</scope>
    <source>
        <strain evidence="3">ATCC 27255</strain>
    </source>
</reference>
<proteinExistence type="predicted"/>
<feature type="transmembrane region" description="Helical" evidence="1">
    <location>
        <begin position="21"/>
        <end position="40"/>
    </location>
</feature>
<dbReference type="InterPro" id="IPR011055">
    <property type="entry name" value="Dup_hybrid_motif"/>
</dbReference>
<dbReference type="InterPro" id="IPR050570">
    <property type="entry name" value="Cell_wall_metabolism_enzyme"/>
</dbReference>
<evidence type="ECO:0000313" key="4">
    <source>
        <dbReference type="Proteomes" id="UP000233425"/>
    </source>
</evidence>
<dbReference type="CDD" id="cd12797">
    <property type="entry name" value="M23_peptidase"/>
    <property type="match status" value="1"/>
</dbReference>
<accession>A0A2N0UZY7</accession>
<comment type="caution">
    <text evidence="3">The sequence shown here is derived from an EMBL/GenBank/DDBJ whole genome shotgun (WGS) entry which is preliminary data.</text>
</comment>
<dbReference type="GO" id="GO:0004222">
    <property type="term" value="F:metalloendopeptidase activity"/>
    <property type="evidence" value="ECO:0007669"/>
    <property type="project" value="TreeGrafter"/>
</dbReference>
<evidence type="ECO:0000259" key="2">
    <source>
        <dbReference type="Pfam" id="PF01551"/>
    </source>
</evidence>
<keyword evidence="1" id="KW-0812">Transmembrane</keyword>
<dbReference type="AlphaFoldDB" id="A0A2N0UZY7"/>
<dbReference type="Proteomes" id="UP000233425">
    <property type="component" value="Unassembled WGS sequence"/>
</dbReference>
<keyword evidence="1" id="KW-0472">Membrane</keyword>
<dbReference type="EMBL" id="NNSR01000025">
    <property type="protein sequence ID" value="PKD32552.1"/>
    <property type="molecule type" value="Genomic_DNA"/>
</dbReference>
<keyword evidence="1" id="KW-1133">Transmembrane helix</keyword>